<keyword evidence="5" id="KW-0687">Ribonucleoprotein</keyword>
<reference evidence="9 10" key="1">
    <citation type="submission" date="2015-07" db="EMBL/GenBank/DDBJ databases">
        <title>The genome of Melipona quadrifasciata.</title>
        <authorList>
            <person name="Pan H."/>
            <person name="Kapheim K."/>
        </authorList>
    </citation>
    <scope>NUCLEOTIDE SEQUENCE [LARGE SCALE GENOMIC DNA]</scope>
    <source>
        <strain evidence="9">0111107301</strain>
        <tissue evidence="9">Whole body</tissue>
    </source>
</reference>
<dbReference type="OrthoDB" id="2320368at2759"/>
<dbReference type="InterPro" id="IPR005706">
    <property type="entry name" value="Ribosomal_uS2_bac/mit/plastid"/>
</dbReference>
<evidence type="ECO:0000256" key="5">
    <source>
        <dbReference type="ARBA" id="ARBA00023274"/>
    </source>
</evidence>
<dbReference type="PRINTS" id="PR00395">
    <property type="entry name" value="RIBOSOMALS2"/>
</dbReference>
<dbReference type="PANTHER" id="PTHR12534:SF0">
    <property type="entry name" value="SMALL RIBOSOMAL SUBUNIT PROTEIN US2M"/>
    <property type="match status" value="1"/>
</dbReference>
<dbReference type="Proteomes" id="UP000053105">
    <property type="component" value="Unassembled WGS sequence"/>
</dbReference>
<organism evidence="9 10">
    <name type="scientific">Melipona quadrifasciata</name>
    <dbReference type="NCBI Taxonomy" id="166423"/>
    <lineage>
        <taxon>Eukaryota</taxon>
        <taxon>Metazoa</taxon>
        <taxon>Ecdysozoa</taxon>
        <taxon>Arthropoda</taxon>
        <taxon>Hexapoda</taxon>
        <taxon>Insecta</taxon>
        <taxon>Pterygota</taxon>
        <taxon>Neoptera</taxon>
        <taxon>Endopterygota</taxon>
        <taxon>Hymenoptera</taxon>
        <taxon>Apocrita</taxon>
        <taxon>Aculeata</taxon>
        <taxon>Apoidea</taxon>
        <taxon>Anthophila</taxon>
        <taxon>Apidae</taxon>
        <taxon>Melipona</taxon>
    </lineage>
</organism>
<comment type="function">
    <text evidence="6">Required for mitoribosome formation and stability, and mitochondrial translation.</text>
</comment>
<dbReference type="NCBIfam" id="TIGR01011">
    <property type="entry name" value="rpsB_bact"/>
    <property type="match status" value="1"/>
</dbReference>
<keyword evidence="3 9" id="KW-0689">Ribosomal protein</keyword>
<dbReference type="InterPro" id="IPR001865">
    <property type="entry name" value="Ribosomal_uS2"/>
</dbReference>
<dbReference type="PROSITE" id="PS00962">
    <property type="entry name" value="RIBOSOMAL_S2_1"/>
    <property type="match status" value="1"/>
</dbReference>
<evidence type="ECO:0000256" key="8">
    <source>
        <dbReference type="ARBA" id="ARBA00083109"/>
    </source>
</evidence>
<dbReference type="HAMAP" id="MF_00291_B">
    <property type="entry name" value="Ribosomal_uS2_B"/>
    <property type="match status" value="1"/>
</dbReference>
<evidence type="ECO:0000256" key="4">
    <source>
        <dbReference type="ARBA" id="ARBA00023128"/>
    </source>
</evidence>
<keyword evidence="4" id="KW-0496">Mitochondrion</keyword>
<comment type="similarity">
    <text evidence="2">Belongs to the universal ribosomal protein uS2 family.</text>
</comment>
<dbReference type="Gene3D" id="3.40.50.10490">
    <property type="entry name" value="Glucose-6-phosphate isomerase like protein, domain 1"/>
    <property type="match status" value="1"/>
</dbReference>
<dbReference type="GO" id="GO:0006412">
    <property type="term" value="P:translation"/>
    <property type="evidence" value="ECO:0007669"/>
    <property type="project" value="InterPro"/>
</dbReference>
<comment type="subcellular location">
    <subcellularLocation>
        <location evidence="1">Mitochondrion</location>
    </subcellularLocation>
</comment>
<protein>
    <recommendedName>
        <fullName evidence="7">Small ribosomal subunit protein uS2m</fullName>
    </recommendedName>
    <alternativeName>
        <fullName evidence="8">28S ribosomal protein S2, mitochondrial</fullName>
    </alternativeName>
</protein>
<dbReference type="FunFam" id="3.40.50.10490:FF:000026">
    <property type="entry name" value="28S ribosomal protein S2, mitochondrial"/>
    <property type="match status" value="1"/>
</dbReference>
<evidence type="ECO:0000313" key="9">
    <source>
        <dbReference type="EMBL" id="KOX75877.1"/>
    </source>
</evidence>
<accession>A0A0M9A2H9</accession>
<evidence type="ECO:0000313" key="10">
    <source>
        <dbReference type="Proteomes" id="UP000053105"/>
    </source>
</evidence>
<dbReference type="GO" id="GO:0005743">
    <property type="term" value="C:mitochondrial inner membrane"/>
    <property type="evidence" value="ECO:0007669"/>
    <property type="project" value="UniProtKB-ARBA"/>
</dbReference>
<dbReference type="Pfam" id="PF00318">
    <property type="entry name" value="Ribosomal_S2"/>
    <property type="match status" value="1"/>
</dbReference>
<evidence type="ECO:0000256" key="6">
    <source>
        <dbReference type="ARBA" id="ARBA00059792"/>
    </source>
</evidence>
<evidence type="ECO:0000256" key="7">
    <source>
        <dbReference type="ARBA" id="ARBA00071390"/>
    </source>
</evidence>
<dbReference type="EMBL" id="KQ435757">
    <property type="protein sequence ID" value="KOX75877.1"/>
    <property type="molecule type" value="Genomic_DNA"/>
</dbReference>
<evidence type="ECO:0000256" key="2">
    <source>
        <dbReference type="ARBA" id="ARBA00006242"/>
    </source>
</evidence>
<dbReference type="SUPFAM" id="SSF52313">
    <property type="entry name" value="Ribosomal protein S2"/>
    <property type="match status" value="1"/>
</dbReference>
<sequence length="289" mass="33423">MLSIVVYRDCSILLPLFTYSRKHKLFTKPELQQEEASNIDNLRDIDLLSHPDFFHVYDMFTVKDLFDARVHFGHKEGSLNEYMKPFLFGSRLGYLIFDLDQTAELLRQALNFTAHIASRNGVILFIAKNPQISYLVETTAKECQEYAHTRRWKRGTFTNATHEFGSITRLPDLCIFLNTMHSVVEQHMAVNHAAKMCIPTIGIVDTNCDPRLITYPIPGNDDTFYSIELYCKLFKKAIMRGKKYRDDILAKNIKNNEKVNFSNTLAANTLDDKVENISDYVKNPPINFH</sequence>
<dbReference type="CDD" id="cd01425">
    <property type="entry name" value="RPS2"/>
    <property type="match status" value="1"/>
</dbReference>
<name>A0A0M9A2H9_9HYME</name>
<dbReference type="STRING" id="166423.A0A0M9A2H9"/>
<evidence type="ECO:0000256" key="1">
    <source>
        <dbReference type="ARBA" id="ARBA00004173"/>
    </source>
</evidence>
<dbReference type="PANTHER" id="PTHR12534">
    <property type="entry name" value="30S RIBOSOMAL PROTEIN S2 PROKARYOTIC AND ORGANELLAR"/>
    <property type="match status" value="1"/>
</dbReference>
<dbReference type="GO" id="GO:0003735">
    <property type="term" value="F:structural constituent of ribosome"/>
    <property type="evidence" value="ECO:0007669"/>
    <property type="project" value="InterPro"/>
</dbReference>
<dbReference type="AlphaFoldDB" id="A0A0M9A2H9"/>
<dbReference type="InterPro" id="IPR018130">
    <property type="entry name" value="Ribosomal_uS2_CS"/>
</dbReference>
<keyword evidence="10" id="KW-1185">Reference proteome</keyword>
<dbReference type="GO" id="GO:0005763">
    <property type="term" value="C:mitochondrial small ribosomal subunit"/>
    <property type="evidence" value="ECO:0007669"/>
    <property type="project" value="UniProtKB-ARBA"/>
</dbReference>
<evidence type="ECO:0000256" key="3">
    <source>
        <dbReference type="ARBA" id="ARBA00022980"/>
    </source>
</evidence>
<gene>
    <name evidence="9" type="ORF">WN51_13362</name>
</gene>
<proteinExistence type="inferred from homology"/>
<dbReference type="InterPro" id="IPR023591">
    <property type="entry name" value="Ribosomal_uS2_flav_dom_sf"/>
</dbReference>